<keyword evidence="4 7" id="KW-0812">Transmembrane</keyword>
<dbReference type="PRINTS" id="PR00953">
    <property type="entry name" value="TYPE3IMRPROT"/>
</dbReference>
<dbReference type="EMBL" id="JBEHHI010000001">
    <property type="protein sequence ID" value="MEX5727916.1"/>
    <property type="molecule type" value="Genomic_DNA"/>
</dbReference>
<comment type="subcellular location">
    <subcellularLocation>
        <location evidence="1">Cell membrane</location>
        <topology evidence="1">Multi-pass membrane protein</topology>
    </subcellularLocation>
</comment>
<feature type="transmembrane region" description="Helical" evidence="7">
    <location>
        <begin position="74"/>
        <end position="96"/>
    </location>
</feature>
<keyword evidence="5 7" id="KW-1133">Transmembrane helix</keyword>
<name>A0ABV3XRH4_9RHOB</name>
<evidence type="ECO:0000256" key="4">
    <source>
        <dbReference type="ARBA" id="ARBA00022692"/>
    </source>
</evidence>
<evidence type="ECO:0000256" key="5">
    <source>
        <dbReference type="ARBA" id="ARBA00022989"/>
    </source>
</evidence>
<evidence type="ECO:0000313" key="8">
    <source>
        <dbReference type="EMBL" id="MEX5727916.1"/>
    </source>
</evidence>
<keyword evidence="8" id="KW-0282">Flagellum</keyword>
<keyword evidence="8" id="KW-0966">Cell projection</keyword>
<feature type="transmembrane region" description="Helical" evidence="7">
    <location>
        <begin position="14"/>
        <end position="33"/>
    </location>
</feature>
<keyword evidence="6 7" id="KW-0472">Membrane</keyword>
<sequence>MSVGLADLLARAEAGFAIAALVFLRVGGVMALLPGLGERSVPARVRLALALGFTAIVAPALAGVLAPLALSPRIMLAEAVCGLTLGIALRIAVLALQTAGDIAAQSASLSQILGGAALDPQPAMGRLIVMGGLALAAISGLPVRAAEAMILSYDALPPGRFPVPGLLADWGVGRVARGFAVAVTLAMPFVIAGVIYNIALGVINRAMPQLMVAFVGAPALTLGGLVLLFLAAPGLLEVWRALLLDTLAAPFAATP</sequence>
<dbReference type="PANTHER" id="PTHR30065:SF8">
    <property type="entry name" value="FLAGELLAR BIOSYNTHETIC PROTEIN FLIR"/>
    <property type="match status" value="1"/>
</dbReference>
<dbReference type="RefSeq" id="WP_125403043.1">
    <property type="nucleotide sequence ID" value="NZ_JBEHHI010000001.1"/>
</dbReference>
<evidence type="ECO:0000256" key="3">
    <source>
        <dbReference type="ARBA" id="ARBA00022475"/>
    </source>
</evidence>
<keyword evidence="3" id="KW-1003">Cell membrane</keyword>
<dbReference type="Pfam" id="PF01311">
    <property type="entry name" value="Bac_export_1"/>
    <property type="match status" value="1"/>
</dbReference>
<dbReference type="PANTHER" id="PTHR30065">
    <property type="entry name" value="FLAGELLAR BIOSYNTHETIC PROTEIN FLIR"/>
    <property type="match status" value="1"/>
</dbReference>
<protein>
    <submittedName>
        <fullName evidence="8">Flagellar biosynthetic protein FliR</fullName>
    </submittedName>
</protein>
<evidence type="ECO:0000256" key="2">
    <source>
        <dbReference type="ARBA" id="ARBA00009772"/>
    </source>
</evidence>
<accession>A0ABV3XRH4</accession>
<gene>
    <name evidence="8" type="ORF">Ga0609869_001269</name>
</gene>
<feature type="transmembrane region" description="Helical" evidence="7">
    <location>
        <begin position="45"/>
        <end position="68"/>
    </location>
</feature>
<reference evidence="8 9" key="1">
    <citation type="submission" date="2024-06" db="EMBL/GenBank/DDBJ databases">
        <title>Genome of Rhodovulum iodosum, a marine photoferrotroph.</title>
        <authorList>
            <person name="Bianchini G."/>
            <person name="Nikeleit V."/>
            <person name="Kappler A."/>
            <person name="Bryce C."/>
            <person name="Sanchez-Baracaldo P."/>
        </authorList>
    </citation>
    <scope>NUCLEOTIDE SEQUENCE [LARGE SCALE GENOMIC DNA]</scope>
    <source>
        <strain evidence="8 9">UT/N1</strain>
    </source>
</reference>
<dbReference type="InterPro" id="IPR002010">
    <property type="entry name" value="T3SS_IM_R"/>
</dbReference>
<organism evidence="8 9">
    <name type="scientific">Rhodovulum iodosum</name>
    <dbReference type="NCBI Taxonomy" id="68291"/>
    <lineage>
        <taxon>Bacteria</taxon>
        <taxon>Pseudomonadati</taxon>
        <taxon>Pseudomonadota</taxon>
        <taxon>Alphaproteobacteria</taxon>
        <taxon>Rhodobacterales</taxon>
        <taxon>Paracoccaceae</taxon>
        <taxon>Rhodovulum</taxon>
    </lineage>
</organism>
<dbReference type="Proteomes" id="UP001560019">
    <property type="component" value="Unassembled WGS sequence"/>
</dbReference>
<evidence type="ECO:0000256" key="1">
    <source>
        <dbReference type="ARBA" id="ARBA00004651"/>
    </source>
</evidence>
<evidence type="ECO:0000256" key="7">
    <source>
        <dbReference type="SAM" id="Phobius"/>
    </source>
</evidence>
<keyword evidence="8" id="KW-0969">Cilium</keyword>
<feature type="transmembrane region" description="Helical" evidence="7">
    <location>
        <begin position="179"/>
        <end position="203"/>
    </location>
</feature>
<keyword evidence="9" id="KW-1185">Reference proteome</keyword>
<comment type="caution">
    <text evidence="8">The sequence shown here is derived from an EMBL/GenBank/DDBJ whole genome shotgun (WGS) entry which is preliminary data.</text>
</comment>
<evidence type="ECO:0000256" key="6">
    <source>
        <dbReference type="ARBA" id="ARBA00023136"/>
    </source>
</evidence>
<feature type="transmembrane region" description="Helical" evidence="7">
    <location>
        <begin position="127"/>
        <end position="146"/>
    </location>
</feature>
<comment type="similarity">
    <text evidence="2">Belongs to the FliR/MopE/SpaR family.</text>
</comment>
<proteinExistence type="inferred from homology"/>
<evidence type="ECO:0000313" key="9">
    <source>
        <dbReference type="Proteomes" id="UP001560019"/>
    </source>
</evidence>
<feature type="transmembrane region" description="Helical" evidence="7">
    <location>
        <begin position="210"/>
        <end position="232"/>
    </location>
</feature>